<evidence type="ECO:0000256" key="2">
    <source>
        <dbReference type="ARBA" id="ARBA00020672"/>
    </source>
</evidence>
<evidence type="ECO:0000256" key="3">
    <source>
        <dbReference type="ARBA" id="ARBA00022487"/>
    </source>
</evidence>
<feature type="active site" evidence="8">
    <location>
        <position position="361"/>
    </location>
</feature>
<evidence type="ECO:0000256" key="6">
    <source>
        <dbReference type="ARBA" id="ARBA00049203"/>
    </source>
</evidence>
<feature type="compositionally biased region" description="Low complexity" evidence="9">
    <location>
        <begin position="48"/>
        <end position="64"/>
    </location>
</feature>
<comment type="catalytic activity">
    <reaction evidence="6">
        <text>[phosphatase 2A protein]-C-terminal L-leucine methyl ester + H2O = [phosphatase 2A protein]-C-terminal L-leucine + methanol + H(+)</text>
        <dbReference type="Rhea" id="RHEA:48548"/>
        <dbReference type="Rhea" id="RHEA-COMP:12134"/>
        <dbReference type="Rhea" id="RHEA-COMP:12135"/>
        <dbReference type="ChEBI" id="CHEBI:15377"/>
        <dbReference type="ChEBI" id="CHEBI:15378"/>
        <dbReference type="ChEBI" id="CHEBI:17790"/>
        <dbReference type="ChEBI" id="CHEBI:90516"/>
        <dbReference type="ChEBI" id="CHEBI:90517"/>
        <dbReference type="EC" id="3.1.1.89"/>
    </reaction>
</comment>
<dbReference type="InterPro" id="IPR016812">
    <property type="entry name" value="PPase_methylesterase_euk"/>
</dbReference>
<evidence type="ECO:0000256" key="9">
    <source>
        <dbReference type="SAM" id="MobiDB-lite"/>
    </source>
</evidence>
<dbReference type="FunFam" id="3.40.50.1820:FF:000186">
    <property type="entry name" value="Protein phosphatase methylesterase 1"/>
    <property type="match status" value="1"/>
</dbReference>
<dbReference type="FunCoup" id="A0A2T3ABH8">
    <property type="interactions" value="832"/>
</dbReference>
<evidence type="ECO:0000313" key="11">
    <source>
        <dbReference type="EMBL" id="PSR90467.1"/>
    </source>
</evidence>
<feature type="active site" evidence="8">
    <location>
        <position position="207"/>
    </location>
</feature>
<reference evidence="11 12" key="1">
    <citation type="journal article" date="2018" name="Mycol. Prog.">
        <title>Coniella lustricola, a new species from submerged detritus.</title>
        <authorList>
            <person name="Raudabaugh D.B."/>
            <person name="Iturriaga T."/>
            <person name="Carver A."/>
            <person name="Mondo S."/>
            <person name="Pangilinan J."/>
            <person name="Lipzen A."/>
            <person name="He G."/>
            <person name="Amirebrahimi M."/>
            <person name="Grigoriev I.V."/>
            <person name="Miller A.N."/>
        </authorList>
    </citation>
    <scope>NUCLEOTIDE SEQUENCE [LARGE SCALE GENOMIC DNA]</scope>
    <source>
        <strain evidence="11 12">B22-T-1</strain>
    </source>
</reference>
<comment type="similarity">
    <text evidence="1 7">Belongs to the AB hydrolase superfamily.</text>
</comment>
<evidence type="ECO:0000256" key="5">
    <source>
        <dbReference type="ARBA" id="ARBA00024741"/>
    </source>
</evidence>
<evidence type="ECO:0000259" key="10">
    <source>
        <dbReference type="Pfam" id="PF12697"/>
    </source>
</evidence>
<dbReference type="GO" id="GO:0051723">
    <property type="term" value="F:protein methylesterase activity"/>
    <property type="evidence" value="ECO:0007669"/>
    <property type="project" value="UniProtKB-EC"/>
</dbReference>
<accession>A0A2T3ABH8</accession>
<feature type="region of interest" description="Disordered" evidence="9">
    <location>
        <begin position="14"/>
        <end position="81"/>
    </location>
</feature>
<feature type="compositionally biased region" description="Acidic residues" evidence="9">
    <location>
        <begin position="20"/>
        <end position="33"/>
    </location>
</feature>
<gene>
    <name evidence="11" type="ORF">BD289DRAFT_460169</name>
</gene>
<comment type="function">
    <text evidence="5">Demethylates proteins that have been reversibly carboxymethylated. Demethylates the phosphatase PP2A catalytic subunit.</text>
</comment>
<dbReference type="AlphaFoldDB" id="A0A2T3ABH8"/>
<dbReference type="PANTHER" id="PTHR14189">
    <property type="entry name" value="PROTEIN PHOSPHATASE METHYLESTERASE-1 RELATED"/>
    <property type="match status" value="1"/>
</dbReference>
<dbReference type="OrthoDB" id="194865at2759"/>
<dbReference type="PANTHER" id="PTHR14189:SF0">
    <property type="entry name" value="PROTEIN PHOSPHATASE METHYLESTERASE 1"/>
    <property type="match status" value="1"/>
</dbReference>
<feature type="domain" description="AB hydrolase-1" evidence="10">
    <location>
        <begin position="125"/>
        <end position="372"/>
    </location>
</feature>
<evidence type="ECO:0000313" key="12">
    <source>
        <dbReference type="Proteomes" id="UP000241462"/>
    </source>
</evidence>
<organism evidence="11 12">
    <name type="scientific">Coniella lustricola</name>
    <dbReference type="NCBI Taxonomy" id="2025994"/>
    <lineage>
        <taxon>Eukaryota</taxon>
        <taxon>Fungi</taxon>
        <taxon>Dikarya</taxon>
        <taxon>Ascomycota</taxon>
        <taxon>Pezizomycotina</taxon>
        <taxon>Sordariomycetes</taxon>
        <taxon>Sordariomycetidae</taxon>
        <taxon>Diaporthales</taxon>
        <taxon>Schizoparmaceae</taxon>
        <taxon>Coniella</taxon>
    </lineage>
</organism>
<dbReference type="InParanoid" id="A0A2T3ABH8"/>
<evidence type="ECO:0000256" key="8">
    <source>
        <dbReference type="PIRSR" id="PIRSR022950-1"/>
    </source>
</evidence>
<dbReference type="Gene3D" id="3.40.50.1820">
    <property type="entry name" value="alpha/beta hydrolase"/>
    <property type="match status" value="1"/>
</dbReference>
<keyword evidence="4 7" id="KW-0378">Hydrolase</keyword>
<dbReference type="STRING" id="2025994.A0A2T3ABH8"/>
<evidence type="ECO:0000256" key="7">
    <source>
        <dbReference type="PIRNR" id="PIRNR022950"/>
    </source>
</evidence>
<dbReference type="EMBL" id="KZ678419">
    <property type="protein sequence ID" value="PSR90467.1"/>
    <property type="molecule type" value="Genomic_DNA"/>
</dbReference>
<sequence length="403" mass="44033">MSDLQKAWAKKKAALSEQEVFNELDEEEEEADYVPELQEGQGQDDDSSSASSASSTGTVVPTPSRNLFARPLGPPRGGGRNLDPIAWTTYFERELFLSSQPDDDGKPQITHHVYLTSPVDKGPLFVMHHGAGSSGLSFAVVGSEIRKKVPTAGILSLDARGHGLTVSPSPLDYSLEILRSDLLSVIKQTQMQMGWKELPPVILVGHSLGGAVVTDLARTYALGSSLLGYTVLDVVEGSAMDALQSMTTYLSTRPTGFATIQAGIDWHIRSRTIRYPVSARTSVPGLLSEVPGSSRPWKWRTDLAATEPFWADWFVGLSKKFLAAKGGKMLVLAGTDRLDTELTIGQMQGKYSLHIFPEAGHFVHEDRPEETAMVLADFYRRNDRSQLILPPKVSELLAQGKRV</sequence>
<dbReference type="InterPro" id="IPR000073">
    <property type="entry name" value="AB_hydrolase_1"/>
</dbReference>
<dbReference type="InterPro" id="IPR029058">
    <property type="entry name" value="AB_hydrolase_fold"/>
</dbReference>
<dbReference type="Pfam" id="PF12697">
    <property type="entry name" value="Abhydrolase_6"/>
    <property type="match status" value="1"/>
</dbReference>
<dbReference type="Proteomes" id="UP000241462">
    <property type="component" value="Unassembled WGS sequence"/>
</dbReference>
<evidence type="ECO:0000256" key="1">
    <source>
        <dbReference type="ARBA" id="ARBA00008645"/>
    </source>
</evidence>
<dbReference type="EC" id="3.1.1.-" evidence="7"/>
<protein>
    <recommendedName>
        <fullName evidence="2 7">Protein phosphatase methylesterase 1</fullName>
        <shortName evidence="7">PME-1</shortName>
        <ecNumber evidence="7">3.1.1.-</ecNumber>
    </recommendedName>
</protein>
<feature type="active site" evidence="8">
    <location>
        <position position="233"/>
    </location>
</feature>
<keyword evidence="3 7" id="KW-0719">Serine esterase</keyword>
<dbReference type="PIRSF" id="PIRSF022950">
    <property type="entry name" value="PPase_methylesterase_euk"/>
    <property type="match status" value="1"/>
</dbReference>
<name>A0A2T3ABH8_9PEZI</name>
<proteinExistence type="inferred from homology"/>
<dbReference type="SUPFAM" id="SSF53474">
    <property type="entry name" value="alpha/beta-Hydrolases"/>
    <property type="match status" value="1"/>
</dbReference>
<evidence type="ECO:0000256" key="4">
    <source>
        <dbReference type="ARBA" id="ARBA00022801"/>
    </source>
</evidence>
<keyword evidence="12" id="KW-1185">Reference proteome</keyword>